<dbReference type="Gene3D" id="2.60.120.620">
    <property type="entry name" value="q2cbj1_9rhob like domain"/>
    <property type="match status" value="1"/>
</dbReference>
<dbReference type="SUPFAM" id="SSF51197">
    <property type="entry name" value="Clavaminate synthase-like"/>
    <property type="match status" value="1"/>
</dbReference>
<evidence type="ECO:0008006" key="2">
    <source>
        <dbReference type="Google" id="ProtNLM"/>
    </source>
</evidence>
<accession>A0A381T4T2</accession>
<reference evidence="1" key="1">
    <citation type="submission" date="2018-05" db="EMBL/GenBank/DDBJ databases">
        <authorList>
            <person name="Lanie J.A."/>
            <person name="Ng W.-L."/>
            <person name="Kazmierczak K.M."/>
            <person name="Andrzejewski T.M."/>
            <person name="Davidsen T.M."/>
            <person name="Wayne K.J."/>
            <person name="Tettelin H."/>
            <person name="Glass J.I."/>
            <person name="Rusch D."/>
            <person name="Podicherti R."/>
            <person name="Tsui H.-C.T."/>
            <person name="Winkler M.E."/>
        </authorList>
    </citation>
    <scope>NUCLEOTIDE SEQUENCE</scope>
</reference>
<dbReference type="PANTHER" id="PTHR20883:SF49">
    <property type="entry name" value="PHYTANOYL-COA DIOXYGENASE"/>
    <property type="match status" value="1"/>
</dbReference>
<dbReference type="AlphaFoldDB" id="A0A381T4T2"/>
<dbReference type="PANTHER" id="PTHR20883">
    <property type="entry name" value="PHYTANOYL-COA DIOXYGENASE DOMAIN CONTAINING 1"/>
    <property type="match status" value="1"/>
</dbReference>
<gene>
    <name evidence="1" type="ORF">METZ01_LOCUS64039</name>
</gene>
<dbReference type="EMBL" id="UINC01004025">
    <property type="protein sequence ID" value="SVA11185.1"/>
    <property type="molecule type" value="Genomic_DNA"/>
</dbReference>
<organism evidence="1">
    <name type="scientific">marine metagenome</name>
    <dbReference type="NCBI Taxonomy" id="408172"/>
    <lineage>
        <taxon>unclassified sequences</taxon>
        <taxon>metagenomes</taxon>
        <taxon>ecological metagenomes</taxon>
    </lineage>
</organism>
<proteinExistence type="predicted"/>
<name>A0A381T4T2_9ZZZZ</name>
<sequence>MEVEAVNFFFDAVFARSAGTQFRTPFHQDEPYWSVEGFDVCSAWMPLVPVERASALEFVAGSRRWTQKFRQENFGALTGDDRDRVEFDDGTMSFPDIEGNRDAYEILGWAMEPGDVLVFNSRIIHGGSGNLAPDRDLKVFNTQWLGDDVRVLFRPEGMGPDNTAVMTEVGLSSGDRIGTDLYPELWRREPIPA</sequence>
<evidence type="ECO:0000313" key="1">
    <source>
        <dbReference type="EMBL" id="SVA11185.1"/>
    </source>
</evidence>
<dbReference type="InterPro" id="IPR008775">
    <property type="entry name" value="Phytyl_CoA_dOase-like"/>
</dbReference>
<dbReference type="Pfam" id="PF05721">
    <property type="entry name" value="PhyH"/>
    <property type="match status" value="1"/>
</dbReference>
<protein>
    <recommendedName>
        <fullName evidence="2">Phytanoyl-CoA dioxygenase</fullName>
    </recommendedName>
</protein>